<dbReference type="OrthoDB" id="1690976at2759"/>
<reference evidence="2 3" key="1">
    <citation type="submission" date="2019-07" db="EMBL/GenBank/DDBJ databases">
        <title>De Novo Assembly of kiwifruit Actinidia rufa.</title>
        <authorList>
            <person name="Sugita-Konishi S."/>
            <person name="Sato K."/>
            <person name="Mori E."/>
            <person name="Abe Y."/>
            <person name="Kisaki G."/>
            <person name="Hamano K."/>
            <person name="Suezawa K."/>
            <person name="Otani M."/>
            <person name="Fukuda T."/>
            <person name="Manabe T."/>
            <person name="Gomi K."/>
            <person name="Tabuchi M."/>
            <person name="Akimitsu K."/>
            <person name="Kataoka I."/>
        </authorList>
    </citation>
    <scope>NUCLEOTIDE SEQUENCE [LARGE SCALE GENOMIC DNA]</scope>
    <source>
        <strain evidence="3">cv. Fuchu</strain>
    </source>
</reference>
<dbReference type="EMBL" id="BJWL01000001">
    <property type="protein sequence ID" value="GFY81621.1"/>
    <property type="molecule type" value="Genomic_DNA"/>
</dbReference>
<organism evidence="2 3">
    <name type="scientific">Actinidia rufa</name>
    <dbReference type="NCBI Taxonomy" id="165716"/>
    <lineage>
        <taxon>Eukaryota</taxon>
        <taxon>Viridiplantae</taxon>
        <taxon>Streptophyta</taxon>
        <taxon>Embryophyta</taxon>
        <taxon>Tracheophyta</taxon>
        <taxon>Spermatophyta</taxon>
        <taxon>Magnoliopsida</taxon>
        <taxon>eudicotyledons</taxon>
        <taxon>Gunneridae</taxon>
        <taxon>Pentapetalae</taxon>
        <taxon>asterids</taxon>
        <taxon>Ericales</taxon>
        <taxon>Actinidiaceae</taxon>
        <taxon>Actinidia</taxon>
    </lineage>
</organism>
<dbReference type="AlphaFoldDB" id="A0A7J0E547"/>
<keyword evidence="3" id="KW-1185">Reference proteome</keyword>
<evidence type="ECO:0000313" key="3">
    <source>
        <dbReference type="Proteomes" id="UP000585474"/>
    </source>
</evidence>
<proteinExistence type="predicted"/>
<gene>
    <name evidence="2" type="ORF">Acr_01g0014300</name>
</gene>
<feature type="region of interest" description="Disordered" evidence="1">
    <location>
        <begin position="1"/>
        <end position="28"/>
    </location>
</feature>
<protein>
    <submittedName>
        <fullName evidence="2">Uncharacterized protein</fullName>
    </submittedName>
</protein>
<name>A0A7J0E547_9ERIC</name>
<comment type="caution">
    <text evidence="2">The sequence shown here is derived from an EMBL/GenBank/DDBJ whole genome shotgun (WGS) entry which is preliminary data.</text>
</comment>
<evidence type="ECO:0000256" key="1">
    <source>
        <dbReference type="SAM" id="MobiDB-lite"/>
    </source>
</evidence>
<sequence>MRLSPLITLTAGGGRVPRDAAEQYNPSPHSAFTAAQTLNPTATNAATTPSLCAASVHTIPEPLRSHPIPSPNARAQPTAPPHLRAAHQTSASVQPPPCPCSSPCPQLVPSRSPLLPWSSPPFSSSQAPSPTATSLVSSRSFQLYLGGKRKTRWILGKEPKLAESDPKFDEWVSDNCIILGWMFNSMEDRVYHMFICPWVVDCIDPDTTLGLFVADYFGYPQTRWEELAQYEPLSDFPSDGGAESKRLDRRHTYQFLMGLKSDGGVVFYHLLPYPSPSSSVPDQRAFAASSGNHLYCQHCHKASHLIDRCWVLHPELKQQFFQPRGGGSWGWTQWGQRQRHSSDWRHCRSGTHTF</sequence>
<feature type="region of interest" description="Disordered" evidence="1">
    <location>
        <begin position="64"/>
        <end position="98"/>
    </location>
</feature>
<evidence type="ECO:0000313" key="2">
    <source>
        <dbReference type="EMBL" id="GFY81621.1"/>
    </source>
</evidence>
<dbReference type="Proteomes" id="UP000585474">
    <property type="component" value="Unassembled WGS sequence"/>
</dbReference>
<accession>A0A7J0E547</accession>